<dbReference type="Proteomes" id="UP000068026">
    <property type="component" value="Chromosome"/>
</dbReference>
<gene>
    <name evidence="1" type="ORF">CPRO_06650</name>
    <name evidence="2" type="ORF">SAMN02745151_00812</name>
</gene>
<reference evidence="4" key="4">
    <citation type="submission" date="2016-11" db="EMBL/GenBank/DDBJ databases">
        <authorList>
            <person name="Jaros S."/>
            <person name="Januszkiewicz K."/>
            <person name="Wedrychowicz H."/>
        </authorList>
    </citation>
    <scope>NUCLEOTIDE SEQUENCE [LARGE SCALE GENOMIC DNA]</scope>
    <source>
        <strain evidence="4">DSM 1682</strain>
    </source>
</reference>
<dbReference type="EMBL" id="CP014223">
    <property type="protein sequence ID" value="AMJ40267.1"/>
    <property type="molecule type" value="Genomic_DNA"/>
</dbReference>
<dbReference type="Pfam" id="PF09719">
    <property type="entry name" value="C_GCAxxG_C_C"/>
    <property type="match status" value="1"/>
</dbReference>
<dbReference type="OrthoDB" id="9791535at2"/>
<dbReference type="KEGG" id="cpro:CPRO_06650"/>
<name>A0A0X8V8Y3_ANAPI</name>
<keyword evidence="3" id="KW-1185">Reference proteome</keyword>
<dbReference type="RefSeq" id="WP_066047815.1">
    <property type="nucleotide sequence ID" value="NZ_CP014223.1"/>
</dbReference>
<sequence>MDSRIEKVMENHHKGYNCSQAVACAYCDLFGVEEKEAFRAVECFGRGMGIMGPCGAVSAMAYLVGLKVSDVNLENPRSKINSYNTLKPMTQAFVDKNQTLECRTLKGMDTGVVLRSCPGCMQDAAEIIESYLLNEKK</sequence>
<reference evidence="1 3" key="1">
    <citation type="journal article" date="2016" name="Genome Announc.">
        <title>Complete Genome Sequence of the Amino Acid-Fermenting Clostridium propionicum X2 (DSM 1682).</title>
        <authorList>
            <person name="Poehlein A."/>
            <person name="Schlien K."/>
            <person name="Chowdhury N.P."/>
            <person name="Gottschalk G."/>
            <person name="Buckel W."/>
            <person name="Daniel R."/>
        </authorList>
    </citation>
    <scope>NUCLEOTIDE SEQUENCE [LARGE SCALE GENOMIC DNA]</scope>
    <source>
        <strain evidence="1 3">X2</strain>
    </source>
</reference>
<dbReference type="EMBL" id="FQUA01000002">
    <property type="protein sequence ID" value="SHE46220.1"/>
    <property type="molecule type" value="Genomic_DNA"/>
</dbReference>
<proteinExistence type="predicted"/>
<evidence type="ECO:0000313" key="3">
    <source>
        <dbReference type="Proteomes" id="UP000068026"/>
    </source>
</evidence>
<evidence type="ECO:0000313" key="2">
    <source>
        <dbReference type="EMBL" id="SHE46220.1"/>
    </source>
</evidence>
<protein>
    <submittedName>
        <fullName evidence="2">C_GCAxxG_C_C family probable redox protein</fullName>
    </submittedName>
    <submittedName>
        <fullName evidence="1">Redox-active protein</fullName>
    </submittedName>
</protein>
<reference evidence="2" key="3">
    <citation type="submission" date="2016-11" db="EMBL/GenBank/DDBJ databases">
        <authorList>
            <person name="Varghese N."/>
            <person name="Submissions S."/>
        </authorList>
    </citation>
    <scope>NUCLEOTIDE SEQUENCE</scope>
    <source>
        <strain evidence="2">DSM 1682</strain>
    </source>
</reference>
<accession>A0A0X8V8Y3</accession>
<dbReference type="InterPro" id="IPR010181">
    <property type="entry name" value="CGCAxxGCC_motif"/>
</dbReference>
<evidence type="ECO:0000313" key="4">
    <source>
        <dbReference type="Proteomes" id="UP000184204"/>
    </source>
</evidence>
<evidence type="ECO:0000313" key="1">
    <source>
        <dbReference type="EMBL" id="AMJ40267.1"/>
    </source>
</evidence>
<reference evidence="3" key="2">
    <citation type="submission" date="2016-01" db="EMBL/GenBank/DDBJ databases">
        <authorList>
            <person name="Poehlein A."/>
            <person name="Schlien K."/>
            <person name="Gottschalk G."/>
            <person name="Buckel W."/>
            <person name="Daniel R."/>
        </authorList>
    </citation>
    <scope>NUCLEOTIDE SEQUENCE [LARGE SCALE GENOMIC DNA]</scope>
    <source>
        <strain evidence="3">X2</strain>
    </source>
</reference>
<dbReference type="AlphaFoldDB" id="A0A0X8V8Y3"/>
<organism evidence="2 4">
    <name type="scientific">Anaerotignum propionicum DSM 1682</name>
    <dbReference type="NCBI Taxonomy" id="991789"/>
    <lineage>
        <taxon>Bacteria</taxon>
        <taxon>Bacillati</taxon>
        <taxon>Bacillota</taxon>
        <taxon>Clostridia</taxon>
        <taxon>Lachnospirales</taxon>
        <taxon>Anaerotignaceae</taxon>
        <taxon>Anaerotignum</taxon>
    </lineage>
</organism>
<dbReference type="Proteomes" id="UP000184204">
    <property type="component" value="Unassembled WGS sequence"/>
</dbReference>